<sequence>MKKCLLHNSVQPPLSRDSVKAKFIQIIKHSEDFQEERVQGVNSLSSTTRFRPSIRETKPPRLPINELGKWEIFYLGLAGGAGGVVGGTSRASPPRAPPCALHAS</sequence>
<gene>
    <name evidence="2" type="ORF">EVAR_58102_1</name>
</gene>
<keyword evidence="3" id="KW-1185">Reference proteome</keyword>
<dbReference type="EMBL" id="BGZK01001294">
    <property type="protein sequence ID" value="GBP76586.1"/>
    <property type="molecule type" value="Genomic_DNA"/>
</dbReference>
<comment type="caution">
    <text evidence="2">The sequence shown here is derived from an EMBL/GenBank/DDBJ whole genome shotgun (WGS) entry which is preliminary data.</text>
</comment>
<name>A0A4C1YK72_EUMVA</name>
<protein>
    <submittedName>
        <fullName evidence="2">Uncharacterized protein</fullName>
    </submittedName>
</protein>
<evidence type="ECO:0000313" key="2">
    <source>
        <dbReference type="EMBL" id="GBP76586.1"/>
    </source>
</evidence>
<feature type="region of interest" description="Disordered" evidence="1">
    <location>
        <begin position="38"/>
        <end position="57"/>
    </location>
</feature>
<feature type="compositionally biased region" description="Polar residues" evidence="1">
    <location>
        <begin position="40"/>
        <end position="50"/>
    </location>
</feature>
<accession>A0A4C1YK72</accession>
<organism evidence="2 3">
    <name type="scientific">Eumeta variegata</name>
    <name type="common">Bagworm moth</name>
    <name type="synonym">Eumeta japonica</name>
    <dbReference type="NCBI Taxonomy" id="151549"/>
    <lineage>
        <taxon>Eukaryota</taxon>
        <taxon>Metazoa</taxon>
        <taxon>Ecdysozoa</taxon>
        <taxon>Arthropoda</taxon>
        <taxon>Hexapoda</taxon>
        <taxon>Insecta</taxon>
        <taxon>Pterygota</taxon>
        <taxon>Neoptera</taxon>
        <taxon>Endopterygota</taxon>
        <taxon>Lepidoptera</taxon>
        <taxon>Glossata</taxon>
        <taxon>Ditrysia</taxon>
        <taxon>Tineoidea</taxon>
        <taxon>Psychidae</taxon>
        <taxon>Oiketicinae</taxon>
        <taxon>Eumeta</taxon>
    </lineage>
</organism>
<evidence type="ECO:0000313" key="3">
    <source>
        <dbReference type="Proteomes" id="UP000299102"/>
    </source>
</evidence>
<evidence type="ECO:0000256" key="1">
    <source>
        <dbReference type="SAM" id="MobiDB-lite"/>
    </source>
</evidence>
<dbReference type="AlphaFoldDB" id="A0A4C1YK72"/>
<reference evidence="2 3" key="1">
    <citation type="journal article" date="2019" name="Commun. Biol.">
        <title>The bagworm genome reveals a unique fibroin gene that provides high tensile strength.</title>
        <authorList>
            <person name="Kono N."/>
            <person name="Nakamura H."/>
            <person name="Ohtoshi R."/>
            <person name="Tomita M."/>
            <person name="Numata K."/>
            <person name="Arakawa K."/>
        </authorList>
    </citation>
    <scope>NUCLEOTIDE SEQUENCE [LARGE SCALE GENOMIC DNA]</scope>
</reference>
<feature type="region of interest" description="Disordered" evidence="1">
    <location>
        <begin position="85"/>
        <end position="104"/>
    </location>
</feature>
<proteinExistence type="predicted"/>
<dbReference type="Proteomes" id="UP000299102">
    <property type="component" value="Unassembled WGS sequence"/>
</dbReference>